<feature type="region of interest" description="Disordered" evidence="1">
    <location>
        <begin position="40"/>
        <end position="92"/>
    </location>
</feature>
<accession>A0A9W9TTB3</accession>
<evidence type="ECO:0000313" key="2">
    <source>
        <dbReference type="EMBL" id="KAJ5239933.1"/>
    </source>
</evidence>
<evidence type="ECO:0000313" key="3">
    <source>
        <dbReference type="Proteomes" id="UP001150941"/>
    </source>
</evidence>
<name>A0A9W9TTB3_9EURO</name>
<keyword evidence="3" id="KW-1185">Reference proteome</keyword>
<reference evidence="2" key="2">
    <citation type="journal article" date="2023" name="IMA Fungus">
        <title>Comparative genomic study of the Penicillium genus elucidates a diverse pangenome and 15 lateral gene transfer events.</title>
        <authorList>
            <person name="Petersen C."/>
            <person name="Sorensen T."/>
            <person name="Nielsen M.R."/>
            <person name="Sondergaard T.E."/>
            <person name="Sorensen J.L."/>
            <person name="Fitzpatrick D.A."/>
            <person name="Frisvad J.C."/>
            <person name="Nielsen K.L."/>
        </authorList>
    </citation>
    <scope>NUCLEOTIDE SEQUENCE</scope>
    <source>
        <strain evidence="2">IBT 19713</strain>
    </source>
</reference>
<reference evidence="2" key="1">
    <citation type="submission" date="2022-11" db="EMBL/GenBank/DDBJ databases">
        <authorList>
            <person name="Petersen C."/>
        </authorList>
    </citation>
    <scope>NUCLEOTIDE SEQUENCE</scope>
    <source>
        <strain evidence="2">IBT 19713</strain>
    </source>
</reference>
<gene>
    <name evidence="2" type="ORF">N7468_004552</name>
</gene>
<comment type="caution">
    <text evidence="2">The sequence shown here is derived from an EMBL/GenBank/DDBJ whole genome shotgun (WGS) entry which is preliminary data.</text>
</comment>
<proteinExistence type="predicted"/>
<organism evidence="2 3">
    <name type="scientific">Penicillium chermesinum</name>
    <dbReference type="NCBI Taxonomy" id="63820"/>
    <lineage>
        <taxon>Eukaryota</taxon>
        <taxon>Fungi</taxon>
        <taxon>Dikarya</taxon>
        <taxon>Ascomycota</taxon>
        <taxon>Pezizomycotina</taxon>
        <taxon>Eurotiomycetes</taxon>
        <taxon>Eurotiomycetidae</taxon>
        <taxon>Eurotiales</taxon>
        <taxon>Aspergillaceae</taxon>
        <taxon>Penicillium</taxon>
    </lineage>
</organism>
<evidence type="ECO:0000256" key="1">
    <source>
        <dbReference type="SAM" id="MobiDB-lite"/>
    </source>
</evidence>
<sequence>MQVCSSAVGNNKMRGKLKMGEKEVGGETWWRKNKPSLCPGQCGRRRTKKKGQERAKPWCGPSKTREAKAATTSPSHWWSLSGRASPVAPSPRGAVHSCLWHALS</sequence>
<dbReference type="Proteomes" id="UP001150941">
    <property type="component" value="Unassembled WGS sequence"/>
</dbReference>
<dbReference type="EMBL" id="JAPQKS010000003">
    <property type="protein sequence ID" value="KAJ5239933.1"/>
    <property type="molecule type" value="Genomic_DNA"/>
</dbReference>
<feature type="region of interest" description="Disordered" evidence="1">
    <location>
        <begin position="1"/>
        <end position="26"/>
    </location>
</feature>
<dbReference type="GeneID" id="83201152"/>
<dbReference type="AlphaFoldDB" id="A0A9W9TTB3"/>
<protein>
    <submittedName>
        <fullName evidence="2">Uncharacterized protein</fullName>
    </submittedName>
</protein>
<dbReference type="RefSeq" id="XP_058332852.1">
    <property type="nucleotide sequence ID" value="XM_058473849.1"/>
</dbReference>